<feature type="non-terminal residue" evidence="4">
    <location>
        <position position="431"/>
    </location>
</feature>
<feature type="non-terminal residue" evidence="4">
    <location>
        <position position="1"/>
    </location>
</feature>
<reference evidence="6" key="1">
    <citation type="submission" date="2012-12" db="EMBL/GenBank/DDBJ databases">
        <authorList>
            <person name="Hellsten U."/>
            <person name="Grimwood J."/>
            <person name="Chapman J.A."/>
            <person name="Shapiro H."/>
            <person name="Aerts A."/>
            <person name="Otillar R.P."/>
            <person name="Terry A.Y."/>
            <person name="Boore J.L."/>
            <person name="Simakov O."/>
            <person name="Marletaz F."/>
            <person name="Cho S.-J."/>
            <person name="Edsinger-Gonzales E."/>
            <person name="Havlak P."/>
            <person name="Kuo D.-H."/>
            <person name="Larsson T."/>
            <person name="Lv J."/>
            <person name="Arendt D."/>
            <person name="Savage R."/>
            <person name="Osoegawa K."/>
            <person name="de Jong P."/>
            <person name="Lindberg D.R."/>
            <person name="Seaver E.C."/>
            <person name="Weisblat D.A."/>
            <person name="Putnam N.H."/>
            <person name="Grigoriev I.V."/>
            <person name="Rokhsar D.S."/>
        </authorList>
    </citation>
    <scope>NUCLEOTIDE SEQUENCE</scope>
    <source>
        <strain evidence="6">I ESC-2004</strain>
    </source>
</reference>
<proteinExistence type="predicted"/>
<reference evidence="4 6" key="2">
    <citation type="journal article" date="2013" name="Nature">
        <title>Insights into bilaterian evolution from three spiralian genomes.</title>
        <authorList>
            <person name="Simakov O."/>
            <person name="Marletaz F."/>
            <person name="Cho S.J."/>
            <person name="Edsinger-Gonzales E."/>
            <person name="Havlak P."/>
            <person name="Hellsten U."/>
            <person name="Kuo D.H."/>
            <person name="Larsson T."/>
            <person name="Lv J."/>
            <person name="Arendt D."/>
            <person name="Savage R."/>
            <person name="Osoegawa K."/>
            <person name="de Jong P."/>
            <person name="Grimwood J."/>
            <person name="Chapman J.A."/>
            <person name="Shapiro H."/>
            <person name="Aerts A."/>
            <person name="Otillar R.P."/>
            <person name="Terry A.Y."/>
            <person name="Boore J.L."/>
            <person name="Grigoriev I.V."/>
            <person name="Lindberg D.R."/>
            <person name="Seaver E.C."/>
            <person name="Weisblat D.A."/>
            <person name="Putnam N.H."/>
            <person name="Rokhsar D.S."/>
        </authorList>
    </citation>
    <scope>NUCLEOTIDE SEQUENCE</scope>
    <source>
        <strain evidence="4 6">I ESC-2004</strain>
    </source>
</reference>
<keyword evidence="2" id="KW-0677">Repeat</keyword>
<dbReference type="Pfam" id="PF07707">
    <property type="entry name" value="BACK"/>
    <property type="match status" value="1"/>
</dbReference>
<keyword evidence="1" id="KW-0880">Kelch repeat</keyword>
<dbReference type="InterPro" id="IPR011705">
    <property type="entry name" value="BACK"/>
</dbReference>
<dbReference type="InterPro" id="IPR015915">
    <property type="entry name" value="Kelch-typ_b-propeller"/>
</dbReference>
<protein>
    <recommendedName>
        <fullName evidence="3">BTB domain-containing protein</fullName>
    </recommendedName>
</protein>
<dbReference type="STRING" id="283909.R7TSI9"/>
<dbReference type="AlphaFoldDB" id="R7TSI9"/>
<dbReference type="Gene3D" id="1.25.40.420">
    <property type="match status" value="1"/>
</dbReference>
<dbReference type="Proteomes" id="UP000014760">
    <property type="component" value="Unassembled WGS sequence"/>
</dbReference>
<accession>R7TSI9</accession>
<dbReference type="OrthoDB" id="45365at2759"/>
<dbReference type="EnsemblMetazoa" id="CapteT63634">
    <property type="protein sequence ID" value="CapteP63634"/>
    <property type="gene ID" value="CapteG63634"/>
</dbReference>
<dbReference type="EMBL" id="AMQN01000233">
    <property type="status" value="NOT_ANNOTATED_CDS"/>
    <property type="molecule type" value="Genomic_DNA"/>
</dbReference>
<organism evidence="4">
    <name type="scientific">Capitella teleta</name>
    <name type="common">Polychaete worm</name>
    <dbReference type="NCBI Taxonomy" id="283909"/>
    <lineage>
        <taxon>Eukaryota</taxon>
        <taxon>Metazoa</taxon>
        <taxon>Spiralia</taxon>
        <taxon>Lophotrochozoa</taxon>
        <taxon>Annelida</taxon>
        <taxon>Polychaeta</taxon>
        <taxon>Sedentaria</taxon>
        <taxon>Scolecida</taxon>
        <taxon>Capitellidae</taxon>
        <taxon>Capitella</taxon>
    </lineage>
</organism>
<dbReference type="EMBL" id="KB308724">
    <property type="protein sequence ID" value="ELT96843.1"/>
    <property type="molecule type" value="Genomic_DNA"/>
</dbReference>
<dbReference type="Pfam" id="PF00651">
    <property type="entry name" value="BTB"/>
    <property type="match status" value="1"/>
</dbReference>
<sequence>SYLEAFMTSLQKSKESRSMTDVTLILSDQSTIDCHKLVLAMASPFFEAMFRSDLKENIQREVPLDFHDAGMIRKLVEYFYSGEIDINSDNVGDILTECEFFCLADLKIHCGAFMTSQVDSSNCLAFYRCARQYKLGKLVPHCFEHMLSHFKNDFCSSESFVDLSEEELIEVLSDDRLSVENEDIVLHSVVRWVEADLEQRRTAFVRIAPFIRFPFCTPELLGDIGPETLMTNNTCMELLREAAEVKSAKIGLHLKQSARCIPRQGYKTKKPQLFRVYGQYFEFTEELNGELTKWNTIPSKYAITLNHVLTYIQNKLFAFGGKINEHLSTMVDSFDQQSFQWKPQKRSMLHAVCKPYTVHFGTKLYVLGGIGVDGPSTVNQEFDPIWDKWQLKQSMPGVCESGAAVSLNTSIFVVGGAERACFRYTPTTDTW</sequence>
<evidence type="ECO:0000256" key="2">
    <source>
        <dbReference type="ARBA" id="ARBA00022737"/>
    </source>
</evidence>
<dbReference type="SUPFAM" id="SSF117281">
    <property type="entry name" value="Kelch motif"/>
    <property type="match status" value="1"/>
</dbReference>
<dbReference type="PANTHER" id="PTHR24412">
    <property type="entry name" value="KELCH PROTEIN"/>
    <property type="match status" value="1"/>
</dbReference>
<dbReference type="SMART" id="SM00225">
    <property type="entry name" value="BTB"/>
    <property type="match status" value="1"/>
</dbReference>
<evidence type="ECO:0000259" key="3">
    <source>
        <dbReference type="PROSITE" id="PS50097"/>
    </source>
</evidence>
<reference evidence="5" key="3">
    <citation type="submission" date="2015-06" db="UniProtKB">
        <authorList>
            <consortium name="EnsemblMetazoa"/>
        </authorList>
    </citation>
    <scope>IDENTIFICATION</scope>
</reference>
<name>R7TSI9_CAPTE</name>
<dbReference type="InterPro" id="IPR011333">
    <property type="entry name" value="SKP1/BTB/POZ_sf"/>
</dbReference>
<dbReference type="SUPFAM" id="SSF54695">
    <property type="entry name" value="POZ domain"/>
    <property type="match status" value="1"/>
</dbReference>
<evidence type="ECO:0000256" key="1">
    <source>
        <dbReference type="ARBA" id="ARBA00022441"/>
    </source>
</evidence>
<evidence type="ECO:0000313" key="4">
    <source>
        <dbReference type="EMBL" id="ELT96843.1"/>
    </source>
</evidence>
<dbReference type="PROSITE" id="PS50097">
    <property type="entry name" value="BTB"/>
    <property type="match status" value="1"/>
</dbReference>
<evidence type="ECO:0000313" key="5">
    <source>
        <dbReference type="EnsemblMetazoa" id="CapteP63634"/>
    </source>
</evidence>
<dbReference type="PANTHER" id="PTHR24412:SF441">
    <property type="entry name" value="KELCH-LIKE PROTEIN 28"/>
    <property type="match status" value="1"/>
</dbReference>
<evidence type="ECO:0000313" key="6">
    <source>
        <dbReference type="Proteomes" id="UP000014760"/>
    </source>
</evidence>
<keyword evidence="6" id="KW-1185">Reference proteome</keyword>
<dbReference type="Gene3D" id="3.30.710.10">
    <property type="entry name" value="Potassium Channel Kv1.1, Chain A"/>
    <property type="match status" value="1"/>
</dbReference>
<dbReference type="HOGENOM" id="CLU_004253_14_0_1"/>
<dbReference type="Gene3D" id="2.120.10.80">
    <property type="entry name" value="Kelch-type beta propeller"/>
    <property type="match status" value="1"/>
</dbReference>
<dbReference type="InterPro" id="IPR000210">
    <property type="entry name" value="BTB/POZ_dom"/>
</dbReference>
<dbReference type="OMA" id="YIHENIV"/>
<gene>
    <name evidence="4" type="ORF">CAPTEDRAFT_63634</name>
</gene>
<dbReference type="SMART" id="SM00875">
    <property type="entry name" value="BACK"/>
    <property type="match status" value="1"/>
</dbReference>
<feature type="domain" description="BTB" evidence="3">
    <location>
        <begin position="20"/>
        <end position="88"/>
    </location>
</feature>